<proteinExistence type="predicted"/>
<gene>
    <name evidence="1" type="ORF">RISK_004361</name>
</gene>
<dbReference type="PATRIC" id="fig|595434.4.peg.4138"/>
<reference evidence="1" key="1">
    <citation type="submission" date="2015-05" db="EMBL/GenBank/DDBJ databases">
        <title>Permanent draft genome of Rhodopirellula islandicus K833.</title>
        <authorList>
            <person name="Kizina J."/>
            <person name="Richter M."/>
            <person name="Glockner F.O."/>
            <person name="Harder J."/>
        </authorList>
    </citation>
    <scope>NUCLEOTIDE SEQUENCE [LARGE SCALE GENOMIC DNA]</scope>
    <source>
        <strain evidence="1">K833</strain>
    </source>
</reference>
<dbReference type="AlphaFoldDB" id="A0A0J1BAT2"/>
<evidence type="ECO:0000313" key="2">
    <source>
        <dbReference type="Proteomes" id="UP000036367"/>
    </source>
</evidence>
<dbReference type="Proteomes" id="UP000036367">
    <property type="component" value="Unassembled WGS sequence"/>
</dbReference>
<dbReference type="EMBL" id="LECT01000034">
    <property type="protein sequence ID" value="KLU03606.1"/>
    <property type="molecule type" value="Genomic_DNA"/>
</dbReference>
<sequence length="87" mass="9158">MLNLHAEMAAVRVEQLSPTVPSGSAQPPGLIATESTSKCSLQAALQRGTSHDGPIRGDLLFFVECLGASAPSYERRPPPGRCDVIAK</sequence>
<keyword evidence="2" id="KW-1185">Reference proteome</keyword>
<comment type="caution">
    <text evidence="1">The sequence shown here is derived from an EMBL/GenBank/DDBJ whole genome shotgun (WGS) entry which is preliminary data.</text>
</comment>
<name>A0A0J1BAT2_RHOIS</name>
<accession>A0A0J1BAT2</accession>
<organism evidence="1 2">
    <name type="scientific">Rhodopirellula islandica</name>
    <dbReference type="NCBI Taxonomy" id="595434"/>
    <lineage>
        <taxon>Bacteria</taxon>
        <taxon>Pseudomonadati</taxon>
        <taxon>Planctomycetota</taxon>
        <taxon>Planctomycetia</taxon>
        <taxon>Pirellulales</taxon>
        <taxon>Pirellulaceae</taxon>
        <taxon>Rhodopirellula</taxon>
    </lineage>
</organism>
<evidence type="ECO:0000313" key="1">
    <source>
        <dbReference type="EMBL" id="KLU03606.1"/>
    </source>
</evidence>
<protein>
    <submittedName>
        <fullName evidence="1">Uncharacterized protein</fullName>
    </submittedName>
</protein>